<keyword evidence="2" id="KW-0732">Signal</keyword>
<gene>
    <name evidence="3" type="ORF">B9Z19DRAFT_1123180</name>
</gene>
<dbReference type="Proteomes" id="UP000244722">
    <property type="component" value="Unassembled WGS sequence"/>
</dbReference>
<protein>
    <submittedName>
        <fullName evidence="3">Uncharacterized protein</fullName>
    </submittedName>
</protein>
<feature type="compositionally biased region" description="Low complexity" evidence="1">
    <location>
        <begin position="227"/>
        <end position="242"/>
    </location>
</feature>
<sequence>MRYLLALVLGTLVVGDPQVPSGAVTLAPPPVSLGSGLFSMLSTSSFAPLAAASAPDSVQDPATPQGAPRQKRAPQVSVSGPVILPNGAPYPPTSVSVEPITLTSAIPVPSTTPAPTLVPSAADSHSPPLPSGVVVSIAPGPSGASIPVIAGPHGPTPVSIIVGPSGRPMIADPAGPTPISQIIGPNGLISIPASAGGALPTRPPSTPALPIPSPWASATVPPAALNSSSTIPTPASSTPPAATLPPSASYYTIVEY</sequence>
<dbReference type="OrthoDB" id="5423518at2759"/>
<name>A0A2T6ZYZ1_TUBBO</name>
<evidence type="ECO:0000313" key="4">
    <source>
        <dbReference type="Proteomes" id="UP000244722"/>
    </source>
</evidence>
<dbReference type="STRING" id="42251.A0A2T6ZYZ1"/>
<comment type="caution">
    <text evidence="3">The sequence shown here is derived from an EMBL/GenBank/DDBJ whole genome shotgun (WGS) entry which is preliminary data.</text>
</comment>
<evidence type="ECO:0000313" key="3">
    <source>
        <dbReference type="EMBL" id="PUU80718.1"/>
    </source>
</evidence>
<feature type="signal peptide" evidence="2">
    <location>
        <begin position="1"/>
        <end position="15"/>
    </location>
</feature>
<keyword evidence="4" id="KW-1185">Reference proteome</keyword>
<dbReference type="AlphaFoldDB" id="A0A2T6ZYZ1"/>
<evidence type="ECO:0000256" key="1">
    <source>
        <dbReference type="SAM" id="MobiDB-lite"/>
    </source>
</evidence>
<feature type="chain" id="PRO_5015706426" evidence="2">
    <location>
        <begin position="16"/>
        <end position="256"/>
    </location>
</feature>
<dbReference type="EMBL" id="NESQ01000059">
    <property type="protein sequence ID" value="PUU80718.1"/>
    <property type="molecule type" value="Genomic_DNA"/>
</dbReference>
<accession>A0A2T6ZYZ1</accession>
<organism evidence="3 4">
    <name type="scientific">Tuber borchii</name>
    <name type="common">White truffle</name>
    <dbReference type="NCBI Taxonomy" id="42251"/>
    <lineage>
        <taxon>Eukaryota</taxon>
        <taxon>Fungi</taxon>
        <taxon>Dikarya</taxon>
        <taxon>Ascomycota</taxon>
        <taxon>Pezizomycotina</taxon>
        <taxon>Pezizomycetes</taxon>
        <taxon>Pezizales</taxon>
        <taxon>Tuberaceae</taxon>
        <taxon>Tuber</taxon>
    </lineage>
</organism>
<feature type="region of interest" description="Disordered" evidence="1">
    <location>
        <begin position="222"/>
        <end position="242"/>
    </location>
</feature>
<evidence type="ECO:0000256" key="2">
    <source>
        <dbReference type="SAM" id="SignalP"/>
    </source>
</evidence>
<proteinExistence type="predicted"/>
<feature type="region of interest" description="Disordered" evidence="1">
    <location>
        <begin position="52"/>
        <end position="85"/>
    </location>
</feature>
<reference evidence="3 4" key="1">
    <citation type="submission" date="2017-04" db="EMBL/GenBank/DDBJ databases">
        <title>Draft genome sequence of Tuber borchii Vittad., a whitish edible truffle.</title>
        <authorList>
            <consortium name="DOE Joint Genome Institute"/>
            <person name="Murat C."/>
            <person name="Kuo A."/>
            <person name="Barry K.W."/>
            <person name="Clum A."/>
            <person name="Dockter R.B."/>
            <person name="Fauchery L."/>
            <person name="Iotti M."/>
            <person name="Kohler A."/>
            <person name="Labutti K."/>
            <person name="Lindquist E.A."/>
            <person name="Lipzen A."/>
            <person name="Ohm R.A."/>
            <person name="Wang M."/>
            <person name="Grigoriev I.V."/>
            <person name="Zambonelli A."/>
            <person name="Martin F.M."/>
        </authorList>
    </citation>
    <scope>NUCLEOTIDE SEQUENCE [LARGE SCALE GENOMIC DNA]</scope>
    <source>
        <strain evidence="3 4">Tbo3840</strain>
    </source>
</reference>